<accession>A0A941ELR2</accession>
<feature type="transmembrane region" description="Helical" evidence="1">
    <location>
        <begin position="6"/>
        <end position="24"/>
    </location>
</feature>
<feature type="transmembrane region" description="Helical" evidence="1">
    <location>
        <begin position="36"/>
        <end position="54"/>
    </location>
</feature>
<keyword evidence="1" id="KW-0812">Transmembrane</keyword>
<dbReference type="Proteomes" id="UP000675781">
    <property type="component" value="Unassembled WGS sequence"/>
</dbReference>
<feature type="transmembrane region" description="Helical" evidence="1">
    <location>
        <begin position="90"/>
        <end position="110"/>
    </location>
</feature>
<comment type="caution">
    <text evidence="2">The sequence shown here is derived from an EMBL/GenBank/DDBJ whole genome shotgun (WGS) entry which is preliminary data.</text>
</comment>
<dbReference type="RefSeq" id="WP_212527391.1">
    <property type="nucleotide sequence ID" value="NZ_JAGSOG010000018.1"/>
</dbReference>
<evidence type="ECO:0000313" key="3">
    <source>
        <dbReference type="Proteomes" id="UP000675781"/>
    </source>
</evidence>
<organism evidence="2 3">
    <name type="scientific">Actinospica durhamensis</name>
    <dbReference type="NCBI Taxonomy" id="1508375"/>
    <lineage>
        <taxon>Bacteria</taxon>
        <taxon>Bacillati</taxon>
        <taxon>Actinomycetota</taxon>
        <taxon>Actinomycetes</taxon>
        <taxon>Catenulisporales</taxon>
        <taxon>Actinospicaceae</taxon>
        <taxon>Actinospica</taxon>
    </lineage>
</organism>
<keyword evidence="1" id="KW-1133">Transmembrane helix</keyword>
<keyword evidence="3" id="KW-1185">Reference proteome</keyword>
<name>A0A941ELR2_9ACTN</name>
<gene>
    <name evidence="2" type="ORF">KDL01_06315</name>
</gene>
<evidence type="ECO:0000313" key="2">
    <source>
        <dbReference type="EMBL" id="MBR7832867.1"/>
    </source>
</evidence>
<proteinExistence type="predicted"/>
<dbReference type="EMBL" id="JAGSOG010000018">
    <property type="protein sequence ID" value="MBR7832867.1"/>
    <property type="molecule type" value="Genomic_DNA"/>
</dbReference>
<dbReference type="AlphaFoldDB" id="A0A941ELR2"/>
<keyword evidence="1" id="KW-0472">Membrane</keyword>
<sequence>MIPVSLLNFLSGLTAGAGINLLTSIEGGSNASHSEIMVDSAVWVVVAIFLAYAAHLTEAVEKEASLVIDGSLTPDEKRQVHEAHAASVRWRYRISLIVSGALSVLAILLIPGI</sequence>
<protein>
    <submittedName>
        <fullName evidence="2">Uncharacterized protein</fullName>
    </submittedName>
</protein>
<evidence type="ECO:0000256" key="1">
    <source>
        <dbReference type="SAM" id="Phobius"/>
    </source>
</evidence>
<reference evidence="2" key="1">
    <citation type="submission" date="2021-04" db="EMBL/GenBank/DDBJ databases">
        <title>Genome based classification of Actinospica acidithermotolerans sp. nov., an actinobacterium isolated from an Indonesian hot spring.</title>
        <authorList>
            <person name="Kusuma A.B."/>
            <person name="Putra K.E."/>
            <person name="Nafisah S."/>
            <person name="Loh J."/>
            <person name="Nouioui I."/>
            <person name="Goodfellow M."/>
        </authorList>
    </citation>
    <scope>NUCLEOTIDE SEQUENCE</scope>
    <source>
        <strain evidence="2">CSCA 57</strain>
    </source>
</reference>